<keyword evidence="1" id="KW-0812">Transmembrane</keyword>
<reference evidence="2 3" key="1">
    <citation type="submission" date="2024-08" db="EMBL/GenBank/DDBJ databases">
        <authorList>
            <person name="Cucini C."/>
            <person name="Frati F."/>
        </authorList>
    </citation>
    <scope>NUCLEOTIDE SEQUENCE [LARGE SCALE GENOMIC DNA]</scope>
</reference>
<feature type="transmembrane region" description="Helical" evidence="1">
    <location>
        <begin position="113"/>
        <end position="132"/>
    </location>
</feature>
<evidence type="ECO:0000313" key="2">
    <source>
        <dbReference type="EMBL" id="CAL8127567.1"/>
    </source>
</evidence>
<protein>
    <submittedName>
        <fullName evidence="2">Uncharacterized protein</fullName>
    </submittedName>
</protein>
<comment type="caution">
    <text evidence="2">The sequence shown here is derived from an EMBL/GenBank/DDBJ whole genome shotgun (WGS) entry which is preliminary data.</text>
</comment>
<feature type="transmembrane region" description="Helical" evidence="1">
    <location>
        <begin position="78"/>
        <end position="101"/>
    </location>
</feature>
<keyword evidence="1" id="KW-0472">Membrane</keyword>
<organism evidence="2 3">
    <name type="scientific">Orchesella dallaii</name>
    <dbReference type="NCBI Taxonomy" id="48710"/>
    <lineage>
        <taxon>Eukaryota</taxon>
        <taxon>Metazoa</taxon>
        <taxon>Ecdysozoa</taxon>
        <taxon>Arthropoda</taxon>
        <taxon>Hexapoda</taxon>
        <taxon>Collembola</taxon>
        <taxon>Entomobryomorpha</taxon>
        <taxon>Entomobryoidea</taxon>
        <taxon>Orchesellidae</taxon>
        <taxon>Orchesellinae</taxon>
        <taxon>Orchesella</taxon>
    </lineage>
</organism>
<feature type="transmembrane region" description="Helical" evidence="1">
    <location>
        <begin position="144"/>
        <end position="165"/>
    </location>
</feature>
<proteinExistence type="predicted"/>
<dbReference type="Proteomes" id="UP001642540">
    <property type="component" value="Unassembled WGS sequence"/>
</dbReference>
<keyword evidence="1" id="KW-1133">Transmembrane helix</keyword>
<accession>A0ABP1RGG9</accession>
<gene>
    <name evidence="2" type="ORF">ODALV1_LOCUS21898</name>
</gene>
<feature type="transmembrane region" description="Helical" evidence="1">
    <location>
        <begin position="21"/>
        <end position="43"/>
    </location>
</feature>
<dbReference type="EMBL" id="CAXLJM020000072">
    <property type="protein sequence ID" value="CAL8127567.1"/>
    <property type="molecule type" value="Genomic_DNA"/>
</dbReference>
<name>A0ABP1RGG9_9HEXA</name>
<sequence length="203" mass="22576">MGCSPCCCIPLKTGVSIAANFGTVLSVAKLVLMIIAFSSRIGLHSAEKRREIMASNHRFNQIIEFESEFGEQQGPTTISVIMIAEVILNFINIIVNSLLLLHGVKKSTLGIVYIYFVFEVAFVGLSTVFTNINGFLEIITVEVYAFEVTSHLVYLYFIYVVYCAYLEIMEGSLESAIVEDVFDQSELVPSFDNDDDPTDTRAI</sequence>
<evidence type="ECO:0000313" key="3">
    <source>
        <dbReference type="Proteomes" id="UP001642540"/>
    </source>
</evidence>
<evidence type="ECO:0000256" key="1">
    <source>
        <dbReference type="SAM" id="Phobius"/>
    </source>
</evidence>
<keyword evidence="3" id="KW-1185">Reference proteome</keyword>